<dbReference type="GO" id="GO:0005576">
    <property type="term" value="C:extracellular region"/>
    <property type="evidence" value="ECO:0007669"/>
    <property type="project" value="TreeGrafter"/>
</dbReference>
<evidence type="ECO:0000313" key="4">
    <source>
        <dbReference type="Proteomes" id="UP000593572"/>
    </source>
</evidence>
<dbReference type="Gene3D" id="2.40.70.10">
    <property type="entry name" value="Acid Proteases"/>
    <property type="match status" value="2"/>
</dbReference>
<evidence type="ECO:0008006" key="5">
    <source>
        <dbReference type="Google" id="ProtNLM"/>
    </source>
</evidence>
<evidence type="ECO:0000256" key="2">
    <source>
        <dbReference type="ARBA" id="ARBA00022801"/>
    </source>
</evidence>
<dbReference type="EMBL" id="JABEZX010000002">
    <property type="protein sequence ID" value="MBA0550165.1"/>
    <property type="molecule type" value="Genomic_DNA"/>
</dbReference>
<dbReference type="GO" id="GO:0006508">
    <property type="term" value="P:proteolysis"/>
    <property type="evidence" value="ECO:0007669"/>
    <property type="project" value="UniProtKB-KW"/>
</dbReference>
<accession>A0A7J8LCJ6</accession>
<dbReference type="PANTHER" id="PTHR47967">
    <property type="entry name" value="OS07G0603500 PROTEIN-RELATED"/>
    <property type="match status" value="1"/>
</dbReference>
<reference evidence="3 4" key="1">
    <citation type="journal article" date="2019" name="Genome Biol. Evol.">
        <title>Insights into the evolution of the New World diploid cottons (Gossypium, subgenus Houzingenia) based on genome sequencing.</title>
        <authorList>
            <person name="Grover C.E."/>
            <person name="Arick M.A. 2nd"/>
            <person name="Thrash A."/>
            <person name="Conover J.L."/>
            <person name="Sanders W.S."/>
            <person name="Peterson D.G."/>
            <person name="Frelichowski J.E."/>
            <person name="Scheffler J.A."/>
            <person name="Scheffler B.E."/>
            <person name="Wendel J.F."/>
        </authorList>
    </citation>
    <scope>NUCLEOTIDE SEQUENCE [LARGE SCALE GENOMIC DNA]</scope>
    <source>
        <strain evidence="3">157</strain>
        <tissue evidence="3">Leaf</tissue>
    </source>
</reference>
<sequence length="187" mass="21489">MINDMIFGCSNDNSDTGFENSQISRILGLSRRLDGLTSQLAKRGIIQNRFSYYLVPFHDELERPSIPRFRDNIPRPVENLRSTPFVNIDRNLYYVELKDGLGGSLIDSGTLVSRIDENTKSFEVFYYNKVGFRDFATMTLHFKGGDYLVDGKYMHYFSDEKKGEGYFCVALSKSSKTILGAWQQQNM</sequence>
<name>A0A7J8LCJ6_9ROSI</name>
<evidence type="ECO:0000313" key="3">
    <source>
        <dbReference type="EMBL" id="MBA0550165.1"/>
    </source>
</evidence>
<feature type="non-terminal residue" evidence="3">
    <location>
        <position position="187"/>
    </location>
</feature>
<dbReference type="Proteomes" id="UP000593572">
    <property type="component" value="Unassembled WGS sequence"/>
</dbReference>
<dbReference type="InterPro" id="IPR021109">
    <property type="entry name" value="Peptidase_aspartic_dom_sf"/>
</dbReference>
<gene>
    <name evidence="3" type="ORF">Golob_021133</name>
</gene>
<dbReference type="GO" id="GO:0008233">
    <property type="term" value="F:peptidase activity"/>
    <property type="evidence" value="ECO:0007669"/>
    <property type="project" value="UniProtKB-KW"/>
</dbReference>
<keyword evidence="1" id="KW-0645">Protease</keyword>
<dbReference type="SUPFAM" id="SSF50630">
    <property type="entry name" value="Acid proteases"/>
    <property type="match status" value="1"/>
</dbReference>
<evidence type="ECO:0000256" key="1">
    <source>
        <dbReference type="ARBA" id="ARBA00022670"/>
    </source>
</evidence>
<dbReference type="PANTHER" id="PTHR47967:SF127">
    <property type="entry name" value="ASPARTIC PROTEINASE NEPENTHESIN-1-LIKE"/>
    <property type="match status" value="1"/>
</dbReference>
<dbReference type="AlphaFoldDB" id="A0A7J8LCJ6"/>
<proteinExistence type="predicted"/>
<dbReference type="InterPro" id="IPR051708">
    <property type="entry name" value="Plant_Aspart_Prot_A1"/>
</dbReference>
<keyword evidence="4" id="KW-1185">Reference proteome</keyword>
<comment type="caution">
    <text evidence="3">The sequence shown here is derived from an EMBL/GenBank/DDBJ whole genome shotgun (WGS) entry which is preliminary data.</text>
</comment>
<keyword evidence="2" id="KW-0378">Hydrolase</keyword>
<organism evidence="3 4">
    <name type="scientific">Gossypium lobatum</name>
    <dbReference type="NCBI Taxonomy" id="34289"/>
    <lineage>
        <taxon>Eukaryota</taxon>
        <taxon>Viridiplantae</taxon>
        <taxon>Streptophyta</taxon>
        <taxon>Embryophyta</taxon>
        <taxon>Tracheophyta</taxon>
        <taxon>Spermatophyta</taxon>
        <taxon>Magnoliopsida</taxon>
        <taxon>eudicotyledons</taxon>
        <taxon>Gunneridae</taxon>
        <taxon>Pentapetalae</taxon>
        <taxon>rosids</taxon>
        <taxon>malvids</taxon>
        <taxon>Malvales</taxon>
        <taxon>Malvaceae</taxon>
        <taxon>Malvoideae</taxon>
        <taxon>Gossypium</taxon>
    </lineage>
</organism>
<protein>
    <recommendedName>
        <fullName evidence="5">Peptidase A1 domain-containing protein</fullName>
    </recommendedName>
</protein>